<dbReference type="GO" id="GO:0005737">
    <property type="term" value="C:cytoplasm"/>
    <property type="evidence" value="ECO:0007669"/>
    <property type="project" value="TreeGrafter"/>
</dbReference>
<keyword evidence="2" id="KW-0479">Metal-binding</keyword>
<keyword evidence="3 6" id="KW-0378">Hydrolase</keyword>
<feature type="domain" description="Nudix hydrolase" evidence="5">
    <location>
        <begin position="23"/>
        <end position="155"/>
    </location>
</feature>
<dbReference type="Proteomes" id="UP000680348">
    <property type="component" value="Unassembled WGS sequence"/>
</dbReference>
<dbReference type="InterPro" id="IPR015797">
    <property type="entry name" value="NUDIX_hydrolase-like_dom_sf"/>
</dbReference>
<dbReference type="EMBL" id="JAGWCR010000021">
    <property type="protein sequence ID" value="MBS3652203.1"/>
    <property type="molecule type" value="Genomic_DNA"/>
</dbReference>
<keyword evidence="4" id="KW-0460">Magnesium</keyword>
<dbReference type="PANTHER" id="PTHR12629:SF0">
    <property type="entry name" value="DIPHOSPHOINOSITOL-POLYPHOSPHATE DIPHOSPHATASE"/>
    <property type="match status" value="1"/>
</dbReference>
<dbReference type="PANTHER" id="PTHR12629">
    <property type="entry name" value="DIPHOSPHOINOSITOL POLYPHOSPHATE PHOSPHOHYDROLASE"/>
    <property type="match status" value="1"/>
</dbReference>
<evidence type="ECO:0000256" key="2">
    <source>
        <dbReference type="ARBA" id="ARBA00022723"/>
    </source>
</evidence>
<gene>
    <name evidence="6" type="ORF">KEU06_26770</name>
</gene>
<dbReference type="Gene3D" id="3.90.79.10">
    <property type="entry name" value="Nucleoside Triphosphate Pyrophosphohydrolase"/>
    <property type="match status" value="1"/>
</dbReference>
<dbReference type="GO" id="GO:0016462">
    <property type="term" value="F:pyrophosphatase activity"/>
    <property type="evidence" value="ECO:0007669"/>
    <property type="project" value="InterPro"/>
</dbReference>
<reference evidence="6" key="1">
    <citation type="submission" date="2021-04" db="EMBL/GenBank/DDBJ databases">
        <title>Pseudaminobacter soli sp. nov., isolated from paddy soil contaminated by heavy metals.</title>
        <authorList>
            <person name="Zhang K."/>
        </authorList>
    </citation>
    <scope>NUCLEOTIDE SEQUENCE</scope>
    <source>
        <strain evidence="6">19-2017</strain>
    </source>
</reference>
<dbReference type="InterPro" id="IPR000086">
    <property type="entry name" value="NUDIX_hydrolase_dom"/>
</dbReference>
<sequence length="163" mass="18953">MLMGYIKRGYLAEKVRRLLGGTPSRIQVAALPWRTTASGVEVMLITSRETRRWVLPKGWPEGNEELWDAAAREALEEAGLGGRIAHRELGRYYYAKLLRSGAEKRCEVHVFPMRIEEVREKWPEREQRERQWFSPKQAALSVRERDLAELIQDFGRDPSRFAA</sequence>
<comment type="cofactor">
    <cofactor evidence="1">
        <name>Mg(2+)</name>
        <dbReference type="ChEBI" id="CHEBI:18420"/>
    </cofactor>
</comment>
<evidence type="ECO:0000256" key="1">
    <source>
        <dbReference type="ARBA" id="ARBA00001946"/>
    </source>
</evidence>
<evidence type="ECO:0000313" key="7">
    <source>
        <dbReference type="Proteomes" id="UP000680348"/>
    </source>
</evidence>
<dbReference type="GO" id="GO:0046872">
    <property type="term" value="F:metal ion binding"/>
    <property type="evidence" value="ECO:0007669"/>
    <property type="project" value="UniProtKB-KW"/>
</dbReference>
<dbReference type="SUPFAM" id="SSF55811">
    <property type="entry name" value="Nudix"/>
    <property type="match status" value="1"/>
</dbReference>
<dbReference type="InterPro" id="IPR020084">
    <property type="entry name" value="NUDIX_hydrolase_CS"/>
</dbReference>
<dbReference type="PROSITE" id="PS51462">
    <property type="entry name" value="NUDIX"/>
    <property type="match status" value="1"/>
</dbReference>
<evidence type="ECO:0000256" key="4">
    <source>
        <dbReference type="ARBA" id="ARBA00022842"/>
    </source>
</evidence>
<comment type="caution">
    <text evidence="6">The sequence shown here is derived from an EMBL/GenBank/DDBJ whole genome shotgun (WGS) entry which is preliminary data.</text>
</comment>
<dbReference type="CDD" id="cd04666">
    <property type="entry name" value="NUDIX_DIPP2_like_Nudt4"/>
    <property type="match status" value="1"/>
</dbReference>
<dbReference type="Pfam" id="PF00293">
    <property type="entry name" value="NUDIX"/>
    <property type="match status" value="1"/>
</dbReference>
<evidence type="ECO:0000313" key="6">
    <source>
        <dbReference type="EMBL" id="MBS3652203.1"/>
    </source>
</evidence>
<name>A0A942I4N9_9HYPH</name>
<proteinExistence type="predicted"/>
<dbReference type="RefSeq" id="WP_188257794.1">
    <property type="nucleotide sequence ID" value="NZ_JABVCF010000021.1"/>
</dbReference>
<evidence type="ECO:0000259" key="5">
    <source>
        <dbReference type="PROSITE" id="PS51462"/>
    </source>
</evidence>
<organism evidence="6 7">
    <name type="scientific">Pseudaminobacter soli</name>
    <name type="common">ex Zhang et al. 2022</name>
    <dbReference type="NCBI Taxonomy" id="2831468"/>
    <lineage>
        <taxon>Bacteria</taxon>
        <taxon>Pseudomonadati</taxon>
        <taxon>Pseudomonadota</taxon>
        <taxon>Alphaproteobacteria</taxon>
        <taxon>Hyphomicrobiales</taxon>
        <taxon>Phyllobacteriaceae</taxon>
        <taxon>Pseudaminobacter</taxon>
    </lineage>
</organism>
<evidence type="ECO:0000256" key="3">
    <source>
        <dbReference type="ARBA" id="ARBA00022801"/>
    </source>
</evidence>
<dbReference type="InterPro" id="IPR047198">
    <property type="entry name" value="DDP-like_NUDIX"/>
</dbReference>
<accession>A0A942I4N9</accession>
<keyword evidence="7" id="KW-1185">Reference proteome</keyword>
<dbReference type="PROSITE" id="PS00893">
    <property type="entry name" value="NUDIX_BOX"/>
    <property type="match status" value="1"/>
</dbReference>
<dbReference type="AlphaFoldDB" id="A0A942I4N9"/>
<protein>
    <submittedName>
        <fullName evidence="6">NUDIX hydrolase</fullName>
    </submittedName>
</protein>